<dbReference type="Proteomes" id="UP000824120">
    <property type="component" value="Chromosome 1"/>
</dbReference>
<evidence type="ECO:0000256" key="1">
    <source>
        <dbReference type="SAM" id="MobiDB-lite"/>
    </source>
</evidence>
<accession>A0A9J6B7P9</accession>
<organism evidence="2 3">
    <name type="scientific">Solanum commersonii</name>
    <name type="common">Commerson's wild potato</name>
    <name type="synonym">Commerson's nightshade</name>
    <dbReference type="NCBI Taxonomy" id="4109"/>
    <lineage>
        <taxon>Eukaryota</taxon>
        <taxon>Viridiplantae</taxon>
        <taxon>Streptophyta</taxon>
        <taxon>Embryophyta</taxon>
        <taxon>Tracheophyta</taxon>
        <taxon>Spermatophyta</taxon>
        <taxon>Magnoliopsida</taxon>
        <taxon>eudicotyledons</taxon>
        <taxon>Gunneridae</taxon>
        <taxon>Pentapetalae</taxon>
        <taxon>asterids</taxon>
        <taxon>lamiids</taxon>
        <taxon>Solanales</taxon>
        <taxon>Solanaceae</taxon>
        <taxon>Solanoideae</taxon>
        <taxon>Solaneae</taxon>
        <taxon>Solanum</taxon>
    </lineage>
</organism>
<dbReference type="EMBL" id="JACXVP010000001">
    <property type="protein sequence ID" value="KAG5632845.1"/>
    <property type="molecule type" value="Genomic_DNA"/>
</dbReference>
<reference evidence="2 3" key="1">
    <citation type="submission" date="2020-09" db="EMBL/GenBank/DDBJ databases">
        <title>De no assembly of potato wild relative species, Solanum commersonii.</title>
        <authorList>
            <person name="Cho K."/>
        </authorList>
    </citation>
    <scope>NUCLEOTIDE SEQUENCE [LARGE SCALE GENOMIC DNA]</scope>
    <source>
        <strain evidence="2">LZ3.2</strain>
        <tissue evidence="2">Leaf</tissue>
    </source>
</reference>
<comment type="caution">
    <text evidence="2">The sequence shown here is derived from an EMBL/GenBank/DDBJ whole genome shotgun (WGS) entry which is preliminary data.</text>
</comment>
<name>A0A9J6B7P9_SOLCO</name>
<evidence type="ECO:0000313" key="2">
    <source>
        <dbReference type="EMBL" id="KAG5632845.1"/>
    </source>
</evidence>
<dbReference type="OrthoDB" id="1328105at2759"/>
<dbReference type="AlphaFoldDB" id="A0A9J6B7P9"/>
<evidence type="ECO:0000313" key="3">
    <source>
        <dbReference type="Proteomes" id="UP000824120"/>
    </source>
</evidence>
<keyword evidence="3" id="KW-1185">Reference proteome</keyword>
<feature type="region of interest" description="Disordered" evidence="1">
    <location>
        <begin position="128"/>
        <end position="152"/>
    </location>
</feature>
<sequence>MGSYMQWIYHGEQSQVRYENEVIYNEDENEEHDNEVIYNEDENEEHNNDNEIQTMLEEVSGRLIANFSDETKTDNNVCGNMSEKEAKKFDKLLEEAGRELYPGFEIDYSDDDCNQEDDTIIEYISDYEENEGNNSTNDDEVDSTFDGDDIGL</sequence>
<proteinExistence type="predicted"/>
<gene>
    <name evidence="2" type="ORF">H5410_004562</name>
</gene>
<protein>
    <submittedName>
        <fullName evidence="2">Uncharacterized protein</fullName>
    </submittedName>
</protein>